<dbReference type="InterPro" id="IPR036291">
    <property type="entry name" value="NAD(P)-bd_dom_sf"/>
</dbReference>
<name>A0ABY4Y545_9GAMM</name>
<dbReference type="PRINTS" id="PR00080">
    <property type="entry name" value="SDRFAMILY"/>
</dbReference>
<keyword evidence="5" id="KW-1185">Reference proteome</keyword>
<evidence type="ECO:0000256" key="1">
    <source>
        <dbReference type="ARBA" id="ARBA00006484"/>
    </source>
</evidence>
<evidence type="ECO:0000313" key="5">
    <source>
        <dbReference type="Proteomes" id="UP001057474"/>
    </source>
</evidence>
<proteinExistence type="inferred from homology"/>
<dbReference type="Proteomes" id="UP001057474">
    <property type="component" value="Chromosome"/>
</dbReference>
<comment type="similarity">
    <text evidence="1 3">Belongs to the short-chain dehydrogenases/reductases (SDR) family.</text>
</comment>
<dbReference type="Pfam" id="PF00106">
    <property type="entry name" value="adh_short"/>
    <property type="match status" value="1"/>
</dbReference>
<evidence type="ECO:0000256" key="3">
    <source>
        <dbReference type="RuleBase" id="RU000363"/>
    </source>
</evidence>
<dbReference type="InterPro" id="IPR020904">
    <property type="entry name" value="Sc_DH/Rdtase_CS"/>
</dbReference>
<dbReference type="EMBL" id="CP071527">
    <property type="protein sequence ID" value="USQ12748.1"/>
    <property type="molecule type" value="Genomic_DNA"/>
</dbReference>
<accession>A0ABY4Y545</accession>
<organism evidence="4 5">
    <name type="scientific">Legionella lytica</name>
    <dbReference type="NCBI Taxonomy" id="96232"/>
    <lineage>
        <taxon>Bacteria</taxon>
        <taxon>Pseudomonadati</taxon>
        <taxon>Pseudomonadota</taxon>
        <taxon>Gammaproteobacteria</taxon>
        <taxon>Legionellales</taxon>
        <taxon>Legionellaceae</taxon>
        <taxon>Legionella</taxon>
    </lineage>
</organism>
<protein>
    <submittedName>
        <fullName evidence="4">SDR family NAD(P)-dependent oxidoreductase</fullName>
    </submittedName>
</protein>
<dbReference type="SUPFAM" id="SSF51735">
    <property type="entry name" value="NAD(P)-binding Rossmann-fold domains"/>
    <property type="match status" value="1"/>
</dbReference>
<sequence length="277" mass="30962">MNILITGCSSGIGFQLALSMAEQGYTVFATVLEDEEKKKFTHPNIYPILLNLLNKESIVKCVDEVNYLSHGKVDVLINNAGVAVAGAIEDVAYETLAYQFQINDIGLCELTRLILPLMHEAKTGTIINISSMLSICAFPYRGIYAASKYALRAINDALRLELKAIDSPIRVVLIESGPLQTEIRENAITLSKKYLDIDASRYKQDYAKLLISGSNQKEMRFIKPPIAIVGLIVKIIKSRRPRALYRFGILPKVLNILKMLLPISLFDQLILYILTIE</sequence>
<dbReference type="RefSeq" id="WP_252578962.1">
    <property type="nucleotide sequence ID" value="NZ_CP071527.1"/>
</dbReference>
<evidence type="ECO:0000256" key="2">
    <source>
        <dbReference type="ARBA" id="ARBA00023002"/>
    </source>
</evidence>
<dbReference type="InterPro" id="IPR002347">
    <property type="entry name" value="SDR_fam"/>
</dbReference>
<keyword evidence="2" id="KW-0560">Oxidoreductase</keyword>
<evidence type="ECO:0000313" key="4">
    <source>
        <dbReference type="EMBL" id="USQ12748.1"/>
    </source>
</evidence>
<dbReference type="Gene3D" id="3.40.50.720">
    <property type="entry name" value="NAD(P)-binding Rossmann-like Domain"/>
    <property type="match status" value="1"/>
</dbReference>
<dbReference type="PROSITE" id="PS00061">
    <property type="entry name" value="ADH_SHORT"/>
    <property type="match status" value="1"/>
</dbReference>
<dbReference type="PANTHER" id="PTHR44169:SF6">
    <property type="entry name" value="NADPH-DEPENDENT 1-ACYLDIHYDROXYACETONE PHOSPHATE REDUCTASE"/>
    <property type="match status" value="1"/>
</dbReference>
<dbReference type="PANTHER" id="PTHR44169">
    <property type="entry name" value="NADPH-DEPENDENT 1-ACYLDIHYDROXYACETONE PHOSPHATE REDUCTASE"/>
    <property type="match status" value="1"/>
</dbReference>
<reference evidence="4" key="1">
    <citation type="submission" date="2021-03" db="EMBL/GenBank/DDBJ databases">
        <title>Legionella lytica PCM 2298.</title>
        <authorList>
            <person name="Koper P."/>
        </authorList>
    </citation>
    <scope>NUCLEOTIDE SEQUENCE</scope>
    <source>
        <strain evidence="4">PCM 2298</strain>
    </source>
</reference>
<gene>
    <name evidence="4" type="ORF">J2N86_08505</name>
</gene>
<dbReference type="PRINTS" id="PR00081">
    <property type="entry name" value="GDHRDH"/>
</dbReference>